<sequence length="1384" mass="157975">MDNCKFSNRRATSFKIIMQEDYDHFATVPCYFKEKLNKYSDKWLHALAAGHRLDFYLEKSTNSTTMCGPLWSFLLMSHLVDVNDVVTFKIPTEDDSEDVISDEDAEGMEYEEEAGDGIFEVIVADPDGNQKPFYLMNGPIYVPEEIRGTLYKTVFSNMHAVGEADMTEIVWEMYKDASKDVDSIDELQYIVHRVDAVDATSKRLALPENLVHGYNYPKRGIARFSSRTMSEDIAGHYFIQTGVLGRLIVWLNGEDMDNFCEANSIVEGSLLLIRVDMMQEYIGVYVHKIDDIQCYADSRWLLTEDDIVYVGAFDCSLCSISPEDTSNARDEIDQLLLDGFDMYNRSSLHSEKEEGSEDDSEDEDVESYKRLVNDGGQQLHPGCKKFSKLQFLVRLLNIKNVRGMTNAAFEDMLTLFREALPEGHSLPKKFHEAKKYIRGVGLAYDTYDAYFNDCIIFRGIHAKANVCPVCKTSRWKTQRSVVGGKRISRVAMKVIRHFPLNKRVRRLFISNKTTSLMSWHNDGRTKDEVMRHPADSPSWKNFDSRYRSFSKEPRNIRFGLATDGFNPFRSMNLSYSIWPIILIPYNFPPWICMKETNFILSVIVPRRRSPGKDIDVYLQLVIDELQELWHMEFWLKHGHKACFLGHRRFLSMNHPFRSDEESFDGTTDFREPPVQPTGEEISAITIDIQTAYGKLKKQKRIGRKKRNRVNTLLDVDKRSKDNAKARMDMKRVKIREHLHIDETQEKPDLPDAVYYMESSKKKLFCGLVKNVRFPDNHASSMYNKILPEEVALPLVKLAKCYKVITSKIVSNKETAIVEEQLPEILCQLEKIFPPTFFDIIEHLVIHLPAEVRLAGPVQFRNMWFVHIAKATGYLPGNQQIVENETIYEQLEEDEDDDDDEDDSDEEDDEEEDGAEDGQRVNDGEGYDSDATIDPGTEEEKSHRGPTILKGFWKHVNPNYKIDVEFNDNGQPCGPNTSQFTNFIGSLVKGKEISMAATSWSKVPRCDKMHLWETVKNEINDKLNANPELHGEEPNPNDLYSTLFPKAKKSTRYGIGMVVGGKGSENLAEALEALEESRKGTRDLKLVVENMARKTDIMESQLSQLMLVYQASQKIQDNQQQQQQTSEEGMEGIPTIQETRSTEETNVRRSQKPSHTSEVGGSQAKETRSSEVTHVKRSQKPSHTSEVGGSQAKTASVNKIIKSVKVEKAQENKMKNSEVKKKKNKGTVKVTKGMDVALTSPTSEAVVALGTVQNADTDEYIEVMINMVLKRTTRLPQAKGRMTLLGQAEAHSVQWSRKNVSTEEVDMTHASILSSMDKNLRIHSRSDGRVSTLEEQAANRDKIRRTDNLNDSKNPERTKRRRTFTFKSKASIADPVQADELLDDV</sequence>
<feature type="region of interest" description="Disordered" evidence="1">
    <location>
        <begin position="1325"/>
        <end position="1365"/>
    </location>
</feature>
<keyword evidence="4" id="KW-1185">Reference proteome</keyword>
<reference evidence="3" key="1">
    <citation type="submission" date="2023-07" db="EMBL/GenBank/DDBJ databases">
        <title>A chromosome-level genome assembly of Lolium multiflorum.</title>
        <authorList>
            <person name="Chen Y."/>
            <person name="Copetti D."/>
            <person name="Kolliker R."/>
            <person name="Studer B."/>
        </authorList>
    </citation>
    <scope>NUCLEOTIDE SEQUENCE</scope>
    <source>
        <strain evidence="3">02402/16</strain>
        <tissue evidence="3">Leaf</tissue>
    </source>
</reference>
<dbReference type="PANTHER" id="PTHR10775:SF185">
    <property type="entry name" value="OS08G0208400 PROTEIN"/>
    <property type="match status" value="1"/>
</dbReference>
<feature type="compositionally biased region" description="Polar residues" evidence="1">
    <location>
        <begin position="1180"/>
        <end position="1195"/>
    </location>
</feature>
<comment type="caution">
    <text evidence="3">The sequence shown here is derived from an EMBL/GenBank/DDBJ whole genome shotgun (WGS) entry which is preliminary data.</text>
</comment>
<dbReference type="Pfam" id="PF02992">
    <property type="entry name" value="Transposase_21"/>
    <property type="match status" value="2"/>
</dbReference>
<proteinExistence type="predicted"/>
<dbReference type="EMBL" id="JAUUTY010000002">
    <property type="protein sequence ID" value="KAK1686506.1"/>
    <property type="molecule type" value="Genomic_DNA"/>
</dbReference>
<feature type="compositionally biased region" description="Acidic residues" evidence="1">
    <location>
        <begin position="891"/>
        <end position="915"/>
    </location>
</feature>
<feature type="region of interest" description="Disordered" evidence="1">
    <location>
        <begin position="1117"/>
        <end position="1195"/>
    </location>
</feature>
<evidence type="ECO:0000256" key="1">
    <source>
        <dbReference type="SAM" id="MobiDB-lite"/>
    </source>
</evidence>
<dbReference type="InterPro" id="IPR016024">
    <property type="entry name" value="ARM-type_fold"/>
</dbReference>
<feature type="region of interest" description="Disordered" evidence="1">
    <location>
        <begin position="891"/>
        <end position="945"/>
    </location>
</feature>
<dbReference type="InterPro" id="IPR004242">
    <property type="entry name" value="Transposase_21"/>
</dbReference>
<evidence type="ECO:0000313" key="3">
    <source>
        <dbReference type="EMBL" id="KAK1686506.1"/>
    </source>
</evidence>
<dbReference type="SUPFAM" id="SSF48371">
    <property type="entry name" value="ARM repeat"/>
    <property type="match status" value="1"/>
</dbReference>
<dbReference type="Pfam" id="PF13960">
    <property type="entry name" value="DUF4218"/>
    <property type="match status" value="1"/>
</dbReference>
<dbReference type="InterPro" id="IPR025452">
    <property type="entry name" value="DUF4218"/>
</dbReference>
<feature type="compositionally biased region" description="Basic and acidic residues" evidence="1">
    <location>
        <begin position="1164"/>
        <end position="1173"/>
    </location>
</feature>
<evidence type="ECO:0000313" key="4">
    <source>
        <dbReference type="Proteomes" id="UP001231189"/>
    </source>
</evidence>
<organism evidence="3 4">
    <name type="scientific">Lolium multiflorum</name>
    <name type="common">Italian ryegrass</name>
    <name type="synonym">Lolium perenne subsp. multiflorum</name>
    <dbReference type="NCBI Taxonomy" id="4521"/>
    <lineage>
        <taxon>Eukaryota</taxon>
        <taxon>Viridiplantae</taxon>
        <taxon>Streptophyta</taxon>
        <taxon>Embryophyta</taxon>
        <taxon>Tracheophyta</taxon>
        <taxon>Spermatophyta</taxon>
        <taxon>Magnoliopsida</taxon>
        <taxon>Liliopsida</taxon>
        <taxon>Poales</taxon>
        <taxon>Poaceae</taxon>
        <taxon>BOP clade</taxon>
        <taxon>Pooideae</taxon>
        <taxon>Poodae</taxon>
        <taxon>Poeae</taxon>
        <taxon>Poeae Chloroplast Group 2 (Poeae type)</taxon>
        <taxon>Loliodinae</taxon>
        <taxon>Loliinae</taxon>
        <taxon>Lolium</taxon>
    </lineage>
</organism>
<dbReference type="Proteomes" id="UP001231189">
    <property type="component" value="Unassembled WGS sequence"/>
</dbReference>
<evidence type="ECO:0000259" key="2">
    <source>
        <dbReference type="Pfam" id="PF13960"/>
    </source>
</evidence>
<accession>A0AAD8X1I9</accession>
<dbReference type="PANTHER" id="PTHR10775">
    <property type="entry name" value="OS08G0208400 PROTEIN"/>
    <property type="match status" value="1"/>
</dbReference>
<feature type="compositionally biased region" description="Basic and acidic residues" evidence="1">
    <location>
        <begin position="1336"/>
        <end position="1356"/>
    </location>
</feature>
<feature type="domain" description="DUF4218" evidence="2">
    <location>
        <begin position="804"/>
        <end position="866"/>
    </location>
</feature>
<protein>
    <recommendedName>
        <fullName evidence="2">DUF4218 domain-containing protein</fullName>
    </recommendedName>
</protein>
<gene>
    <name evidence="3" type="ORF">QYE76_047354</name>
</gene>
<name>A0AAD8X1I9_LOLMU</name>